<dbReference type="AlphaFoldDB" id="A0AAN7ND68"/>
<gene>
    <name evidence="1" type="ORF">QYF61_004704</name>
</gene>
<evidence type="ECO:0000313" key="2">
    <source>
        <dbReference type="Proteomes" id="UP001333110"/>
    </source>
</evidence>
<dbReference type="EMBL" id="JAUNZN010000012">
    <property type="protein sequence ID" value="KAK4813367.1"/>
    <property type="molecule type" value="Genomic_DNA"/>
</dbReference>
<name>A0AAN7ND68_MYCAM</name>
<keyword evidence="2" id="KW-1185">Reference proteome</keyword>
<accession>A0AAN7ND68</accession>
<dbReference type="Proteomes" id="UP001333110">
    <property type="component" value="Unassembled WGS sequence"/>
</dbReference>
<comment type="caution">
    <text evidence="1">The sequence shown here is derived from an EMBL/GenBank/DDBJ whole genome shotgun (WGS) entry which is preliminary data.</text>
</comment>
<sequence>MTCIYTYTEQEKAVETAAWGELTHKGSKWRGLSPKLPLKGRQALQRDLDRLDPWAGASCVRFNKAQCRVLPLGHSNPMQRYRLGEQWLERCLAEKDLGCWLTAA</sequence>
<evidence type="ECO:0000313" key="1">
    <source>
        <dbReference type="EMBL" id="KAK4813367.1"/>
    </source>
</evidence>
<proteinExistence type="predicted"/>
<reference evidence="1 2" key="1">
    <citation type="journal article" date="2023" name="J. Hered.">
        <title>Chromosome-level genome of the wood stork (Mycteria americana) provides insight into avian chromosome evolution.</title>
        <authorList>
            <person name="Flamio R. Jr."/>
            <person name="Ramstad K.M."/>
        </authorList>
    </citation>
    <scope>NUCLEOTIDE SEQUENCE [LARGE SCALE GENOMIC DNA]</scope>
    <source>
        <strain evidence="1">JAX WOST 10</strain>
    </source>
</reference>
<protein>
    <submittedName>
        <fullName evidence="1">Uncharacterized protein</fullName>
    </submittedName>
</protein>
<organism evidence="1 2">
    <name type="scientific">Mycteria americana</name>
    <name type="common">Wood stork</name>
    <dbReference type="NCBI Taxonomy" id="33587"/>
    <lineage>
        <taxon>Eukaryota</taxon>
        <taxon>Metazoa</taxon>
        <taxon>Chordata</taxon>
        <taxon>Craniata</taxon>
        <taxon>Vertebrata</taxon>
        <taxon>Euteleostomi</taxon>
        <taxon>Archelosauria</taxon>
        <taxon>Archosauria</taxon>
        <taxon>Dinosauria</taxon>
        <taxon>Saurischia</taxon>
        <taxon>Theropoda</taxon>
        <taxon>Coelurosauria</taxon>
        <taxon>Aves</taxon>
        <taxon>Neognathae</taxon>
        <taxon>Neoaves</taxon>
        <taxon>Aequornithes</taxon>
        <taxon>Ciconiiformes</taxon>
        <taxon>Ciconiidae</taxon>
        <taxon>Mycteria</taxon>
    </lineage>
</organism>